<dbReference type="InterPro" id="IPR032675">
    <property type="entry name" value="LRR_dom_sf"/>
</dbReference>
<dbReference type="Proteomes" id="UP000268007">
    <property type="component" value="Unassembled WGS sequence"/>
</dbReference>
<organism evidence="1 2">
    <name type="scientific">Mucilaginibacter gracilis</name>
    <dbReference type="NCBI Taxonomy" id="423350"/>
    <lineage>
        <taxon>Bacteria</taxon>
        <taxon>Pseudomonadati</taxon>
        <taxon>Bacteroidota</taxon>
        <taxon>Sphingobacteriia</taxon>
        <taxon>Sphingobacteriales</taxon>
        <taxon>Sphingobacteriaceae</taxon>
        <taxon>Mucilaginibacter</taxon>
    </lineage>
</organism>
<reference evidence="1 2" key="1">
    <citation type="submission" date="2018-10" db="EMBL/GenBank/DDBJ databases">
        <title>Genomic Encyclopedia of Archaeal and Bacterial Type Strains, Phase II (KMG-II): from individual species to whole genera.</title>
        <authorList>
            <person name="Goeker M."/>
        </authorList>
    </citation>
    <scope>NUCLEOTIDE SEQUENCE [LARGE SCALE GENOMIC DNA]</scope>
    <source>
        <strain evidence="1 2">DSM 18602</strain>
    </source>
</reference>
<name>A0A495IYN7_9SPHI</name>
<dbReference type="RefSeq" id="WP_121196898.1">
    <property type="nucleotide sequence ID" value="NZ_RBKU01000001.1"/>
</dbReference>
<evidence type="ECO:0000313" key="1">
    <source>
        <dbReference type="EMBL" id="RKR81174.1"/>
    </source>
</evidence>
<dbReference type="EMBL" id="RBKU01000001">
    <property type="protein sequence ID" value="RKR81174.1"/>
    <property type="molecule type" value="Genomic_DNA"/>
</dbReference>
<accession>A0A495IYN7</accession>
<dbReference type="OrthoDB" id="2537030at2"/>
<keyword evidence="2" id="KW-1185">Reference proteome</keyword>
<comment type="caution">
    <text evidence="1">The sequence shown here is derived from an EMBL/GenBank/DDBJ whole genome shotgun (WGS) entry which is preliminary data.</text>
</comment>
<evidence type="ECO:0000313" key="2">
    <source>
        <dbReference type="Proteomes" id="UP000268007"/>
    </source>
</evidence>
<sequence>MIRSERIQNPAKIDRDFIDRLLKTGYKVIVQFSDRLYTDKILEELNELCLKYDENFNIRFYGHHSNSFDCSIVDKIPFVKSLNVDCITNAQHIEALTKPLHLKQFWLGVYELKDTEILQADNFKKLTSLGIADTKTKALNLKYLSDFKNLTSLLIAKHTKNIDAVGELKGLTNLNLNSISKVPLNFVNNLKQLKRLRILLGGRDNINEIHNNAIEQLELIWIRGLNELNNLDRFSKLKSLHIEDQIRLSRLDFDNVINELTDIKILNCKTFSAVTGLEKLPALSHMRIYGTAIDFESFVKQEFPKSLEILAFYTGKKIDKEIKLRLETMGYVDGMGNNS</sequence>
<dbReference type="AlphaFoldDB" id="A0A495IYN7"/>
<dbReference type="Gene3D" id="3.80.10.10">
    <property type="entry name" value="Ribonuclease Inhibitor"/>
    <property type="match status" value="1"/>
</dbReference>
<proteinExistence type="predicted"/>
<evidence type="ECO:0008006" key="3">
    <source>
        <dbReference type="Google" id="ProtNLM"/>
    </source>
</evidence>
<gene>
    <name evidence="1" type="ORF">BDD43_1318</name>
</gene>
<dbReference type="SUPFAM" id="SSF52058">
    <property type="entry name" value="L domain-like"/>
    <property type="match status" value="1"/>
</dbReference>
<protein>
    <recommendedName>
        <fullName evidence="3">Leucine rich repeat (LRR) protein</fullName>
    </recommendedName>
</protein>